<evidence type="ECO:0000259" key="7">
    <source>
        <dbReference type="PROSITE" id="PS50157"/>
    </source>
</evidence>
<dbReference type="EMBL" id="CAJNOK010000108">
    <property type="protein sequence ID" value="CAF0729777.1"/>
    <property type="molecule type" value="Genomic_DNA"/>
</dbReference>
<dbReference type="PROSITE" id="PS50157">
    <property type="entry name" value="ZINC_FINGER_C2H2_2"/>
    <property type="match status" value="1"/>
</dbReference>
<proteinExistence type="inferred from homology"/>
<dbReference type="GO" id="GO:0045892">
    <property type="term" value="P:negative regulation of DNA-templated transcription"/>
    <property type="evidence" value="ECO:0007669"/>
    <property type="project" value="TreeGrafter"/>
</dbReference>
<dbReference type="Proteomes" id="UP000681722">
    <property type="component" value="Unassembled WGS sequence"/>
</dbReference>
<dbReference type="EMBL" id="CAJOBA010000108">
    <property type="protein sequence ID" value="CAF3504755.1"/>
    <property type="molecule type" value="Genomic_DNA"/>
</dbReference>
<dbReference type="Proteomes" id="UP000677228">
    <property type="component" value="Unassembled WGS sequence"/>
</dbReference>
<organism evidence="9 12">
    <name type="scientific">Didymodactylos carnosus</name>
    <dbReference type="NCBI Taxonomy" id="1234261"/>
    <lineage>
        <taxon>Eukaryota</taxon>
        <taxon>Metazoa</taxon>
        <taxon>Spiralia</taxon>
        <taxon>Gnathifera</taxon>
        <taxon>Rotifera</taxon>
        <taxon>Eurotatoria</taxon>
        <taxon>Bdelloidea</taxon>
        <taxon>Philodinida</taxon>
        <taxon>Philodinidae</taxon>
        <taxon>Didymodactylos</taxon>
    </lineage>
</organism>
<keyword evidence="2" id="KW-0479">Metal-binding</keyword>
<keyword evidence="3 5" id="KW-0863">Zinc-finger</keyword>
<evidence type="ECO:0000256" key="1">
    <source>
        <dbReference type="ARBA" id="ARBA00010144"/>
    </source>
</evidence>
<dbReference type="EMBL" id="CAJNOQ010013353">
    <property type="protein sequence ID" value="CAF1319912.1"/>
    <property type="molecule type" value="Genomic_DNA"/>
</dbReference>
<evidence type="ECO:0000256" key="6">
    <source>
        <dbReference type="SAM" id="MobiDB-lite"/>
    </source>
</evidence>
<evidence type="ECO:0000313" key="12">
    <source>
        <dbReference type="Proteomes" id="UP000663829"/>
    </source>
</evidence>
<protein>
    <recommendedName>
        <fullName evidence="7">C2H2-type domain-containing protein</fullName>
    </recommendedName>
</protein>
<feature type="domain" description="C2H2-type" evidence="7">
    <location>
        <begin position="258"/>
        <end position="292"/>
    </location>
</feature>
<evidence type="ECO:0000313" key="11">
    <source>
        <dbReference type="EMBL" id="CAF4164856.1"/>
    </source>
</evidence>
<dbReference type="Proteomes" id="UP000682733">
    <property type="component" value="Unassembled WGS sequence"/>
</dbReference>
<comment type="similarity">
    <text evidence="1">Belongs to the Elbow/Noc family.</text>
</comment>
<feature type="compositionally biased region" description="Polar residues" evidence="6">
    <location>
        <begin position="117"/>
        <end position="128"/>
    </location>
</feature>
<dbReference type="PANTHER" id="PTHR12522:SF4">
    <property type="entry name" value="ZINC FINGER PROTEIN ELBOW"/>
    <property type="match status" value="1"/>
</dbReference>
<evidence type="ECO:0000256" key="5">
    <source>
        <dbReference type="PROSITE-ProRule" id="PRU00042"/>
    </source>
</evidence>
<dbReference type="GO" id="GO:0008270">
    <property type="term" value="F:zinc ion binding"/>
    <property type="evidence" value="ECO:0007669"/>
    <property type="project" value="UniProtKB-KW"/>
</dbReference>
<accession>A0A815F3Q7</accession>
<dbReference type="GO" id="GO:0005634">
    <property type="term" value="C:nucleus"/>
    <property type="evidence" value="ECO:0007669"/>
    <property type="project" value="TreeGrafter"/>
</dbReference>
<sequence>MVATLTTKDYSEYIHPSSQTTIDLKQSPLVLMAQACNNIGKELGLANVTLPSFNKHYQPSSSSQIPKCDKQKTRLIVPPQQTDKHRTTTTTTIRKSLSPVELTNHNRTKSLKRPLPTKSSNEYESSPQKIRHTTNHSPLSTNVSSCSPSKSKQMSPPFLPPPPPPLDFSPENPFLIPSFNPMHFFDPTLLRHLSKTFYSGDTSSPSIASANSAFTIQRNNPHYYFDQIIRDYSNKHNKNISSGCSSLLSTQQQQQQQFVCNWMESSEGFCGKRFQSQLALLDHLCTHTSGENNHQKTVSSSSCFYPYKPSPTNSPSCSSLPYLSSSALSHALATAPVSSLYPPMPFGLYPPPLGFYPTKL</sequence>
<dbReference type="Proteomes" id="UP000663829">
    <property type="component" value="Unassembled WGS sequence"/>
</dbReference>
<comment type="caution">
    <text evidence="9">The sequence shown here is derived from an EMBL/GenBank/DDBJ whole genome shotgun (WGS) entry which is preliminary data.</text>
</comment>
<keyword evidence="12" id="KW-1185">Reference proteome</keyword>
<evidence type="ECO:0000256" key="2">
    <source>
        <dbReference type="ARBA" id="ARBA00022723"/>
    </source>
</evidence>
<evidence type="ECO:0000313" key="10">
    <source>
        <dbReference type="EMBL" id="CAF3504755.1"/>
    </source>
</evidence>
<name>A0A815F3Q7_9BILA</name>
<evidence type="ECO:0000256" key="3">
    <source>
        <dbReference type="ARBA" id="ARBA00022771"/>
    </source>
</evidence>
<gene>
    <name evidence="9" type="ORF">GPM918_LOCUS29422</name>
    <name evidence="8" type="ORF">OVA965_LOCUS713</name>
    <name evidence="11" type="ORF">SRO942_LOCUS30000</name>
    <name evidence="10" type="ORF">TMI583_LOCUS713</name>
</gene>
<reference evidence="9" key="1">
    <citation type="submission" date="2021-02" db="EMBL/GenBank/DDBJ databases">
        <authorList>
            <person name="Nowell W R."/>
        </authorList>
    </citation>
    <scope>NUCLEOTIDE SEQUENCE</scope>
</reference>
<feature type="region of interest" description="Disordered" evidence="6">
    <location>
        <begin position="78"/>
        <end position="166"/>
    </location>
</feature>
<evidence type="ECO:0000313" key="8">
    <source>
        <dbReference type="EMBL" id="CAF0729777.1"/>
    </source>
</evidence>
<dbReference type="InterPro" id="IPR051520">
    <property type="entry name" value="Elbow/Noc_ZnFinger"/>
</dbReference>
<dbReference type="AlphaFoldDB" id="A0A815F3Q7"/>
<evidence type="ECO:0000256" key="4">
    <source>
        <dbReference type="ARBA" id="ARBA00022833"/>
    </source>
</evidence>
<dbReference type="InterPro" id="IPR013087">
    <property type="entry name" value="Znf_C2H2_type"/>
</dbReference>
<evidence type="ECO:0000313" key="9">
    <source>
        <dbReference type="EMBL" id="CAF1319912.1"/>
    </source>
</evidence>
<keyword evidence="4" id="KW-0862">Zinc</keyword>
<feature type="compositionally biased region" description="Pro residues" evidence="6">
    <location>
        <begin position="157"/>
        <end position="166"/>
    </location>
</feature>
<dbReference type="OrthoDB" id="10054079at2759"/>
<dbReference type="PANTHER" id="PTHR12522">
    <property type="entry name" value="ZINC-FINGER PROTEIN NOLZ1-RELATED"/>
    <property type="match status" value="1"/>
</dbReference>
<feature type="compositionally biased region" description="Low complexity" evidence="6">
    <location>
        <begin position="144"/>
        <end position="156"/>
    </location>
</feature>
<dbReference type="EMBL" id="CAJOBC010047114">
    <property type="protein sequence ID" value="CAF4164856.1"/>
    <property type="molecule type" value="Genomic_DNA"/>
</dbReference>